<protein>
    <submittedName>
        <fullName evidence="2">Uncharacterized protein</fullName>
    </submittedName>
</protein>
<dbReference type="OrthoDB" id="1700314at2759"/>
<keyword evidence="3" id="KW-1185">Reference proteome</keyword>
<comment type="caution">
    <text evidence="2">The sequence shown here is derived from an EMBL/GenBank/DDBJ whole genome shotgun (WGS) entry which is preliminary data.</text>
</comment>
<reference evidence="3" key="1">
    <citation type="journal article" date="2020" name="Nat. Commun.">
        <title>Genome sequence of the cluster root forming white lupin.</title>
        <authorList>
            <person name="Hufnagel B."/>
            <person name="Marques A."/>
            <person name="Soriano A."/>
            <person name="Marques L."/>
            <person name="Divol F."/>
            <person name="Doumas P."/>
            <person name="Sallet E."/>
            <person name="Mancinotti D."/>
            <person name="Carrere S."/>
            <person name="Marande W."/>
            <person name="Arribat S."/>
            <person name="Keller J."/>
            <person name="Huneau C."/>
            <person name="Blein T."/>
            <person name="Aime D."/>
            <person name="Laguerre M."/>
            <person name="Taylor J."/>
            <person name="Schubert V."/>
            <person name="Nelson M."/>
            <person name="Geu-Flores F."/>
            <person name="Crespi M."/>
            <person name="Gallardo-Guerrero K."/>
            <person name="Delaux P.-M."/>
            <person name="Salse J."/>
            <person name="Berges H."/>
            <person name="Guyot R."/>
            <person name="Gouzy J."/>
            <person name="Peret B."/>
        </authorList>
    </citation>
    <scope>NUCLEOTIDE SEQUENCE [LARGE SCALE GENOMIC DNA]</scope>
    <source>
        <strain evidence="3">cv. Amiga</strain>
    </source>
</reference>
<evidence type="ECO:0000313" key="3">
    <source>
        <dbReference type="Proteomes" id="UP000447434"/>
    </source>
</evidence>
<keyword evidence="1" id="KW-0812">Transmembrane</keyword>
<dbReference type="EMBL" id="WOCE01000019">
    <property type="protein sequence ID" value="KAE9592921.1"/>
    <property type="molecule type" value="Genomic_DNA"/>
</dbReference>
<evidence type="ECO:0000256" key="1">
    <source>
        <dbReference type="SAM" id="Phobius"/>
    </source>
</evidence>
<dbReference type="Proteomes" id="UP000447434">
    <property type="component" value="Chromosome 19"/>
</dbReference>
<organism evidence="2 3">
    <name type="scientific">Lupinus albus</name>
    <name type="common">White lupine</name>
    <name type="synonym">Lupinus termis</name>
    <dbReference type="NCBI Taxonomy" id="3870"/>
    <lineage>
        <taxon>Eukaryota</taxon>
        <taxon>Viridiplantae</taxon>
        <taxon>Streptophyta</taxon>
        <taxon>Embryophyta</taxon>
        <taxon>Tracheophyta</taxon>
        <taxon>Spermatophyta</taxon>
        <taxon>Magnoliopsida</taxon>
        <taxon>eudicotyledons</taxon>
        <taxon>Gunneridae</taxon>
        <taxon>Pentapetalae</taxon>
        <taxon>rosids</taxon>
        <taxon>fabids</taxon>
        <taxon>Fabales</taxon>
        <taxon>Fabaceae</taxon>
        <taxon>Papilionoideae</taxon>
        <taxon>50 kb inversion clade</taxon>
        <taxon>genistoids sensu lato</taxon>
        <taxon>core genistoids</taxon>
        <taxon>Genisteae</taxon>
        <taxon>Lupinus</taxon>
    </lineage>
</organism>
<accession>A0A6A4NV05</accession>
<evidence type="ECO:0000313" key="2">
    <source>
        <dbReference type="EMBL" id="KAE9592921.1"/>
    </source>
</evidence>
<feature type="transmembrane region" description="Helical" evidence="1">
    <location>
        <begin position="7"/>
        <end position="28"/>
    </location>
</feature>
<gene>
    <name evidence="2" type="ORF">Lalb_Chr19g0134311</name>
</gene>
<keyword evidence="1" id="KW-0472">Membrane</keyword>
<proteinExistence type="predicted"/>
<sequence length="53" mass="6005">MGFGTEALIAVLGLWGVFVRPMMFRYVAEIVELMGHNIFQIIRGTRPSRVLPN</sequence>
<keyword evidence="1" id="KW-1133">Transmembrane helix</keyword>
<dbReference type="AlphaFoldDB" id="A0A6A4NV05"/>
<name>A0A6A4NV05_LUPAL</name>